<dbReference type="EMBL" id="FOUY01000028">
    <property type="protein sequence ID" value="SFO05138.1"/>
    <property type="molecule type" value="Genomic_DNA"/>
</dbReference>
<feature type="transmembrane region" description="Helical" evidence="1">
    <location>
        <begin position="41"/>
        <end position="62"/>
    </location>
</feature>
<name>A0A1I5E0W1_PSUAM</name>
<feature type="transmembrane region" description="Helical" evidence="1">
    <location>
        <begin position="69"/>
        <end position="90"/>
    </location>
</feature>
<evidence type="ECO:0008006" key="4">
    <source>
        <dbReference type="Google" id="ProtNLM"/>
    </source>
</evidence>
<keyword evidence="1" id="KW-0812">Transmembrane</keyword>
<dbReference type="OrthoDB" id="3870305at2"/>
<accession>A0A1I5E0W1</accession>
<evidence type="ECO:0000313" key="2">
    <source>
        <dbReference type="EMBL" id="SFO05138.1"/>
    </source>
</evidence>
<keyword evidence="1" id="KW-1133">Transmembrane helix</keyword>
<dbReference type="Proteomes" id="UP000199614">
    <property type="component" value="Unassembled WGS sequence"/>
</dbReference>
<feature type="transmembrane region" description="Helical" evidence="1">
    <location>
        <begin position="178"/>
        <end position="197"/>
    </location>
</feature>
<gene>
    <name evidence="2" type="ORF">SAMN05216207_102855</name>
</gene>
<evidence type="ECO:0000256" key="1">
    <source>
        <dbReference type="SAM" id="Phobius"/>
    </source>
</evidence>
<organism evidence="2 3">
    <name type="scientific">Pseudonocardia ammonioxydans</name>
    <dbReference type="NCBI Taxonomy" id="260086"/>
    <lineage>
        <taxon>Bacteria</taxon>
        <taxon>Bacillati</taxon>
        <taxon>Actinomycetota</taxon>
        <taxon>Actinomycetes</taxon>
        <taxon>Pseudonocardiales</taxon>
        <taxon>Pseudonocardiaceae</taxon>
        <taxon>Pseudonocardia</taxon>
    </lineage>
</organism>
<dbReference type="AlphaFoldDB" id="A0A1I5E0W1"/>
<keyword evidence="3" id="KW-1185">Reference proteome</keyword>
<dbReference type="STRING" id="260086.SAMN05216207_102855"/>
<dbReference type="RefSeq" id="WP_093349483.1">
    <property type="nucleotide sequence ID" value="NZ_FOUY01000028.1"/>
</dbReference>
<feature type="transmembrane region" description="Helical" evidence="1">
    <location>
        <begin position="145"/>
        <end position="166"/>
    </location>
</feature>
<sequence>MTAAAAPGTSHGKALSPLTIATGFLPWIAFAFIAQRLAADGVAWSAVIAVAITVITLVWGGVRHHPMQLNVFSLVVFTVMAVTGFVGGQAVDQWLYEWGRPLVGVVLGLMVLVTAGSRPFTAGYAKMSAPREVWDSPVFRRINRVLSATWGVALIVIGAASLVVTALDAQAGDTGSPYLLDLILNWVVPIAVLVWTIRFTNTYPDRVTAGTPQPAGQ</sequence>
<feature type="transmembrane region" description="Helical" evidence="1">
    <location>
        <begin position="102"/>
        <end position="125"/>
    </location>
</feature>
<reference evidence="2 3" key="1">
    <citation type="submission" date="2016-10" db="EMBL/GenBank/DDBJ databases">
        <authorList>
            <person name="de Groot N.N."/>
        </authorList>
    </citation>
    <scope>NUCLEOTIDE SEQUENCE [LARGE SCALE GENOMIC DNA]</scope>
    <source>
        <strain evidence="2 3">CGMCC 4.1877</strain>
    </source>
</reference>
<proteinExistence type="predicted"/>
<keyword evidence="1" id="KW-0472">Membrane</keyword>
<evidence type="ECO:0000313" key="3">
    <source>
        <dbReference type="Proteomes" id="UP000199614"/>
    </source>
</evidence>
<protein>
    <recommendedName>
        <fullName evidence="4">Intracellular septation protein A</fullName>
    </recommendedName>
</protein>